<dbReference type="SUPFAM" id="SSF52317">
    <property type="entry name" value="Class I glutamine amidotransferase-like"/>
    <property type="match status" value="1"/>
</dbReference>
<dbReference type="EMBL" id="BART01021629">
    <property type="protein sequence ID" value="GAH02567.1"/>
    <property type="molecule type" value="Genomic_DNA"/>
</dbReference>
<dbReference type="InterPro" id="IPR029062">
    <property type="entry name" value="Class_I_gatase-like"/>
</dbReference>
<gene>
    <name evidence="1" type="ORF">S01H4_39840</name>
</gene>
<protein>
    <submittedName>
        <fullName evidence="1">Uncharacterized protein</fullName>
    </submittedName>
</protein>
<dbReference type="Gene3D" id="3.40.50.880">
    <property type="match status" value="1"/>
</dbReference>
<accession>X1C5D1</accession>
<dbReference type="AlphaFoldDB" id="X1C5D1"/>
<feature type="non-terminal residue" evidence="1">
    <location>
        <position position="1"/>
    </location>
</feature>
<organism evidence="1">
    <name type="scientific">marine sediment metagenome</name>
    <dbReference type="NCBI Taxonomy" id="412755"/>
    <lineage>
        <taxon>unclassified sequences</taxon>
        <taxon>metagenomes</taxon>
        <taxon>ecological metagenomes</taxon>
    </lineage>
</organism>
<proteinExistence type="predicted"/>
<reference evidence="1" key="1">
    <citation type="journal article" date="2014" name="Front. Microbiol.">
        <title>High frequency of phylogenetically diverse reductive dehalogenase-homologous genes in deep subseafloor sedimentary metagenomes.</title>
        <authorList>
            <person name="Kawai M."/>
            <person name="Futagami T."/>
            <person name="Toyoda A."/>
            <person name="Takaki Y."/>
            <person name="Nishi S."/>
            <person name="Hori S."/>
            <person name="Arai W."/>
            <person name="Tsubouchi T."/>
            <person name="Morono Y."/>
            <person name="Uchiyama I."/>
            <person name="Ito T."/>
            <person name="Fujiyama A."/>
            <person name="Inagaki F."/>
            <person name="Takami H."/>
        </authorList>
    </citation>
    <scope>NUCLEOTIDE SEQUENCE</scope>
    <source>
        <strain evidence="1">Expedition CK06-06</strain>
    </source>
</reference>
<evidence type="ECO:0000313" key="1">
    <source>
        <dbReference type="EMBL" id="GAH02567.1"/>
    </source>
</evidence>
<name>X1C5D1_9ZZZZ</name>
<sequence length="62" mass="6973">EQESVVNLGGTMRLGAYACHLKSGSKVASIYGKKTVSERHRRRFDDPSKFFCPVLVRLSIVF</sequence>
<comment type="caution">
    <text evidence="1">The sequence shown here is derived from an EMBL/GenBank/DDBJ whole genome shotgun (WGS) entry which is preliminary data.</text>
</comment>